<dbReference type="EMBL" id="LCRF01000021">
    <property type="protein sequence ID" value="KKW31193.1"/>
    <property type="molecule type" value="Genomic_DNA"/>
</dbReference>
<name>A0A0G1XJ15_9BACT</name>
<proteinExistence type="predicted"/>
<evidence type="ECO:0000313" key="2">
    <source>
        <dbReference type="Proteomes" id="UP000034445"/>
    </source>
</evidence>
<reference evidence="1 2" key="1">
    <citation type="journal article" date="2015" name="Nature">
        <title>rRNA introns, odd ribosomes, and small enigmatic genomes across a large radiation of phyla.</title>
        <authorList>
            <person name="Brown C.T."/>
            <person name="Hug L.A."/>
            <person name="Thomas B.C."/>
            <person name="Sharon I."/>
            <person name="Castelle C.J."/>
            <person name="Singh A."/>
            <person name="Wilkins M.J."/>
            <person name="Williams K.H."/>
            <person name="Banfield J.F."/>
        </authorList>
    </citation>
    <scope>NUCLEOTIDE SEQUENCE [LARGE SCALE GENOMIC DNA]</scope>
</reference>
<sequence length="245" mass="28717">MSRKRKELSVKVGDIVLIDLPHYFDNAHMRDFKAKVTAVRDRLSIAPLVSYERLDGIKEDSPIRGAASVCDVSFVKKVITPVPYVCVPQLRENIFVYERNLVGRHGGLRTGSLDSLVMEALASVRHVDLSYSLHEERIEELYKRACWPGRVATTDLEEEQWGWITVRWKTFERWVHQNAARLILTKSEAWADAIAFAKKMDEDLMRDMDYYVDQMREEDEDHFLSLEDQMLTEGDEYYEDRHWND</sequence>
<evidence type="ECO:0000313" key="1">
    <source>
        <dbReference type="EMBL" id="KKW31193.1"/>
    </source>
</evidence>
<accession>A0A0G1XJ15</accession>
<gene>
    <name evidence="1" type="ORF">UY74_C0021G0005</name>
</gene>
<protein>
    <submittedName>
        <fullName evidence="1">Uncharacterized protein</fullName>
    </submittedName>
</protein>
<dbReference type="Proteomes" id="UP000034445">
    <property type="component" value="Unassembled WGS sequence"/>
</dbReference>
<comment type="caution">
    <text evidence="1">The sequence shown here is derived from an EMBL/GenBank/DDBJ whole genome shotgun (WGS) entry which is preliminary data.</text>
</comment>
<organism evidence="1 2">
    <name type="scientific">Candidatus Kaiserbacteria bacterium GW2011_GWC2_52_8b</name>
    <dbReference type="NCBI Taxonomy" id="1618676"/>
    <lineage>
        <taxon>Bacteria</taxon>
        <taxon>Candidatus Kaiseribacteriota</taxon>
    </lineage>
</organism>
<dbReference type="AlphaFoldDB" id="A0A0G1XJ15"/>